<dbReference type="SUPFAM" id="SSF102645">
    <property type="entry name" value="CoaB-like"/>
    <property type="match status" value="1"/>
</dbReference>
<keyword evidence="3" id="KW-0511">Multifunctional enzyme</keyword>
<dbReference type="EMBL" id="JAYKOT010000003">
    <property type="protein sequence ID" value="MEB3429505.1"/>
    <property type="molecule type" value="Genomic_DNA"/>
</dbReference>
<feature type="binding site" evidence="3">
    <location>
        <position position="340"/>
    </location>
    <ligand>
        <name>CTP</name>
        <dbReference type="ChEBI" id="CHEBI:37563"/>
    </ligand>
</feature>
<sequence>MLKNKKILIGVTGGIAIYKVLDLISKLKKLDAEVRVIMTESAQKLVSKTIFETLSREKAYTDTFELIDSSKVTHIELARWADYFLIAPASANTISKLSYGLADNLLTTTLLAFNRYEDLFIAPTMNTQMLINPATQENLRKLVDRGVNLIQTNSGFLACNEYGEGRMAEPNEIIDFLDMHSYNKDLLGKKILVTAGPTIEKLDPVRYISNFSSGKMGYAIAKAARDRGAEVTLISSNVKLKDIEYVKTIKTSTFSELKFAIEENFDSTDYLIMASAPSDFKVKNFSETKIKKINGYNFKFEENEDLIKYFASKKTNQKVIGFAAETNDLLTNAKKKLINKKLDMIVANDVSKEGAGFNTETNIITIIKNDYIENLEKDTKYNLAHKILDRI</sequence>
<dbReference type="EC" id="4.1.1.36" evidence="3"/>
<feature type="domain" description="Flavoprotein" evidence="5">
    <location>
        <begin position="5"/>
        <end position="176"/>
    </location>
</feature>
<dbReference type="GO" id="GO:0015937">
    <property type="term" value="P:coenzyme A biosynthetic process"/>
    <property type="evidence" value="ECO:0007669"/>
    <property type="project" value="UniProtKB-UniRule"/>
</dbReference>
<comment type="caution">
    <text evidence="7">The sequence shown here is derived from an EMBL/GenBank/DDBJ whole genome shotgun (WGS) entry which is preliminary data.</text>
</comment>
<protein>
    <recommendedName>
        <fullName evidence="3">Coenzyme A biosynthesis bifunctional protein CoaBC</fullName>
    </recommendedName>
    <alternativeName>
        <fullName evidence="3">DNA/pantothenate metabolism flavoprotein</fullName>
    </alternativeName>
    <alternativeName>
        <fullName evidence="3">Phosphopantothenoylcysteine synthetase/decarboxylase</fullName>
        <shortName evidence="3">PPCS-PPCDC</shortName>
    </alternativeName>
    <domain>
        <recommendedName>
            <fullName evidence="3">Phosphopantothenoylcysteine decarboxylase</fullName>
            <shortName evidence="3">PPC decarboxylase</shortName>
            <shortName evidence="3">PPC-DC</shortName>
            <ecNumber evidence="3">4.1.1.36</ecNumber>
        </recommendedName>
        <alternativeName>
            <fullName evidence="3">CoaC</fullName>
        </alternativeName>
    </domain>
    <domain>
        <recommendedName>
            <fullName evidence="3">Phosphopantothenate--cysteine ligase</fullName>
            <ecNumber evidence="3">6.3.2.5</ecNumber>
        </recommendedName>
        <alternativeName>
            <fullName evidence="3">CoaB</fullName>
        </alternativeName>
        <alternativeName>
            <fullName evidence="3">Phosphopantothenoylcysteine synthetase</fullName>
            <shortName evidence="3">PPC synthetase</shortName>
            <shortName evidence="3">PPC-S</shortName>
        </alternativeName>
    </domain>
</protein>
<dbReference type="InterPro" id="IPR036551">
    <property type="entry name" value="Flavin_trans-like"/>
</dbReference>
<feature type="binding site" evidence="3">
    <location>
        <position position="322"/>
    </location>
    <ligand>
        <name>CTP</name>
        <dbReference type="ChEBI" id="CHEBI:37563"/>
    </ligand>
</feature>
<dbReference type="InterPro" id="IPR005252">
    <property type="entry name" value="CoaBC"/>
</dbReference>
<feature type="region of interest" description="Phosphopantothenoylcysteine decarboxylase" evidence="3">
    <location>
        <begin position="1"/>
        <end position="190"/>
    </location>
</feature>
<comment type="pathway">
    <text evidence="3 4">Cofactor biosynthesis; coenzyme A biosynthesis; CoA from (R)-pantothenate: step 3/5.</text>
</comment>
<dbReference type="Gene3D" id="3.40.50.10300">
    <property type="entry name" value="CoaB-like"/>
    <property type="match status" value="1"/>
</dbReference>
<dbReference type="GO" id="GO:0004633">
    <property type="term" value="F:phosphopantothenoylcysteine decarboxylase activity"/>
    <property type="evidence" value="ECO:0007669"/>
    <property type="project" value="UniProtKB-UniRule"/>
</dbReference>
<comment type="catalytic activity">
    <reaction evidence="3 4">
        <text>(R)-4'-phosphopantothenate + L-cysteine + CTP = N-[(R)-4-phosphopantothenoyl]-L-cysteine + CMP + diphosphate + H(+)</text>
        <dbReference type="Rhea" id="RHEA:19397"/>
        <dbReference type="ChEBI" id="CHEBI:10986"/>
        <dbReference type="ChEBI" id="CHEBI:15378"/>
        <dbReference type="ChEBI" id="CHEBI:33019"/>
        <dbReference type="ChEBI" id="CHEBI:35235"/>
        <dbReference type="ChEBI" id="CHEBI:37563"/>
        <dbReference type="ChEBI" id="CHEBI:59458"/>
        <dbReference type="ChEBI" id="CHEBI:60377"/>
        <dbReference type="EC" id="6.3.2.5"/>
    </reaction>
</comment>
<evidence type="ECO:0000256" key="2">
    <source>
        <dbReference type="ARBA" id="ARBA00023239"/>
    </source>
</evidence>
<evidence type="ECO:0000259" key="5">
    <source>
        <dbReference type="Pfam" id="PF02441"/>
    </source>
</evidence>
<dbReference type="Pfam" id="PF04127">
    <property type="entry name" value="DFP"/>
    <property type="match status" value="1"/>
</dbReference>
<feature type="active site" description="Proton donor" evidence="3">
    <location>
        <position position="159"/>
    </location>
</feature>
<comment type="caution">
    <text evidence="3">Lacks conserved residue(s) required for the propagation of feature annotation.</text>
</comment>
<accession>A0AAW9MU27</accession>
<feature type="binding site" evidence="3">
    <location>
        <position position="289"/>
    </location>
    <ligand>
        <name>CTP</name>
        <dbReference type="ChEBI" id="CHEBI:37563"/>
    </ligand>
</feature>
<keyword evidence="3" id="KW-0460">Magnesium</keyword>
<dbReference type="NCBIfam" id="TIGR00521">
    <property type="entry name" value="coaBC_dfp"/>
    <property type="match status" value="1"/>
</dbReference>
<dbReference type="PANTHER" id="PTHR14359:SF6">
    <property type="entry name" value="PHOSPHOPANTOTHENOYLCYSTEINE DECARBOXYLASE"/>
    <property type="match status" value="1"/>
</dbReference>
<evidence type="ECO:0000313" key="8">
    <source>
        <dbReference type="Proteomes" id="UP001357733"/>
    </source>
</evidence>
<comment type="function">
    <text evidence="4">Catalyzes two steps in the biosynthesis of coenzyme A. In the first step cysteine is conjugated to 4'-phosphopantothenate to form 4-phosphopantothenoylcysteine, in the latter compound is decarboxylated to form 4'-phosphopantotheine.</text>
</comment>
<dbReference type="AlphaFoldDB" id="A0AAW9MU27"/>
<keyword evidence="3 4" id="KW-0288">FMN</keyword>
<dbReference type="HAMAP" id="MF_02225">
    <property type="entry name" value="CoaBC"/>
    <property type="match status" value="1"/>
</dbReference>
<comment type="function">
    <text evidence="3">Catalyzes two sequential steps in the biosynthesis of coenzyme A. In the first step cysteine is conjugated to 4'-phosphopantothenate to form 4-phosphopantothenoylcysteine. In the second step the latter compound is decarboxylated to form 4'-phosphopantotheine.</text>
</comment>
<keyword evidence="1 3" id="KW-0210">Decarboxylase</keyword>
<keyword evidence="3 4" id="KW-0285">Flavoprotein</keyword>
<dbReference type="Gene3D" id="3.40.50.1950">
    <property type="entry name" value="Flavin prenyltransferase-like"/>
    <property type="match status" value="1"/>
</dbReference>
<dbReference type="GO" id="GO:0071513">
    <property type="term" value="C:phosphopantothenoylcysteine decarboxylase complex"/>
    <property type="evidence" value="ECO:0007669"/>
    <property type="project" value="TreeGrafter"/>
</dbReference>
<dbReference type="SUPFAM" id="SSF52507">
    <property type="entry name" value="Homo-oligomeric flavin-containing Cys decarboxylases, HFCD"/>
    <property type="match status" value="1"/>
</dbReference>
<comment type="cofactor">
    <cofactor evidence="3">
        <name>Mg(2+)</name>
        <dbReference type="ChEBI" id="CHEBI:18420"/>
    </cofactor>
</comment>
<dbReference type="EC" id="6.3.2.5" evidence="3"/>
<reference evidence="7 8" key="1">
    <citation type="submission" date="2024-01" db="EMBL/GenBank/DDBJ databases">
        <title>Complete genome sequence of Citroniella saccharovorans strain M6.X9, isolated from human fecal sample.</title>
        <authorList>
            <person name="Cheng G."/>
            <person name="Westerholm M."/>
            <person name="Schnurer A."/>
        </authorList>
    </citation>
    <scope>NUCLEOTIDE SEQUENCE [LARGE SCALE GENOMIC DNA]</scope>
    <source>
        <strain evidence="7 8">DSM 29873</strain>
    </source>
</reference>
<dbReference type="RefSeq" id="WP_324619690.1">
    <property type="nucleotide sequence ID" value="NZ_JAYKOT010000003.1"/>
</dbReference>
<comment type="catalytic activity">
    <reaction evidence="3 4">
        <text>N-[(R)-4-phosphopantothenoyl]-L-cysteine + H(+) = (R)-4'-phosphopantetheine + CO2</text>
        <dbReference type="Rhea" id="RHEA:16793"/>
        <dbReference type="ChEBI" id="CHEBI:15378"/>
        <dbReference type="ChEBI" id="CHEBI:16526"/>
        <dbReference type="ChEBI" id="CHEBI:59458"/>
        <dbReference type="ChEBI" id="CHEBI:61723"/>
        <dbReference type="EC" id="4.1.1.36"/>
    </reaction>
</comment>
<feature type="binding site" evidence="3">
    <location>
        <position position="279"/>
    </location>
    <ligand>
        <name>CTP</name>
        <dbReference type="ChEBI" id="CHEBI:37563"/>
    </ligand>
</feature>
<feature type="region of interest" description="Phosphopantothenate--cysteine ligase" evidence="3">
    <location>
        <begin position="191"/>
        <end position="391"/>
    </location>
</feature>
<evidence type="ECO:0000256" key="4">
    <source>
        <dbReference type="RuleBase" id="RU364078"/>
    </source>
</evidence>
<dbReference type="InterPro" id="IPR007085">
    <property type="entry name" value="DNA/pantothenate-metab_flavo_C"/>
</dbReference>
<proteinExistence type="inferred from homology"/>
<keyword evidence="2 3" id="KW-0456">Lyase</keyword>
<keyword evidence="3" id="KW-0479">Metal-binding</keyword>
<comment type="cofactor">
    <cofactor evidence="3">
        <name>FMN</name>
        <dbReference type="ChEBI" id="CHEBI:58210"/>
    </cofactor>
    <text evidence="3">Binds 1 FMN per subunit.</text>
</comment>
<comment type="pathway">
    <text evidence="3 4">Cofactor biosynthesis; coenzyme A biosynthesis; CoA from (R)-pantothenate: step 2/5.</text>
</comment>
<dbReference type="PANTHER" id="PTHR14359">
    <property type="entry name" value="HOMO-OLIGOMERIC FLAVIN CONTAINING CYS DECARBOXYLASE FAMILY"/>
    <property type="match status" value="1"/>
</dbReference>
<keyword evidence="3 4" id="KW-0436">Ligase</keyword>
<dbReference type="InterPro" id="IPR003382">
    <property type="entry name" value="Flavoprotein"/>
</dbReference>
<dbReference type="Proteomes" id="UP001357733">
    <property type="component" value="Unassembled WGS sequence"/>
</dbReference>
<feature type="domain" description="DNA/pantothenate metabolism flavoprotein C-terminal" evidence="6">
    <location>
        <begin position="187"/>
        <end position="391"/>
    </location>
</feature>
<evidence type="ECO:0000313" key="7">
    <source>
        <dbReference type="EMBL" id="MEB3429505.1"/>
    </source>
</evidence>
<dbReference type="GO" id="GO:0015941">
    <property type="term" value="P:pantothenate catabolic process"/>
    <property type="evidence" value="ECO:0007669"/>
    <property type="project" value="InterPro"/>
</dbReference>
<name>A0AAW9MU27_9FIRM</name>
<dbReference type="GO" id="GO:0010181">
    <property type="term" value="F:FMN binding"/>
    <property type="evidence" value="ECO:0007669"/>
    <property type="project" value="UniProtKB-UniRule"/>
</dbReference>
<dbReference type="Pfam" id="PF02441">
    <property type="entry name" value="Flavoprotein"/>
    <property type="match status" value="1"/>
</dbReference>
<evidence type="ECO:0000259" key="6">
    <source>
        <dbReference type="Pfam" id="PF04127"/>
    </source>
</evidence>
<gene>
    <name evidence="3 7" type="primary">coaBC</name>
    <name evidence="7" type="ORF">VLK81_05685</name>
</gene>
<comment type="similarity">
    <text evidence="3 4">In the N-terminal section; belongs to the HFCD (homo-oligomeric flavin containing Cys decarboxylase) superfamily.</text>
</comment>
<evidence type="ECO:0000256" key="3">
    <source>
        <dbReference type="HAMAP-Rule" id="MF_02225"/>
    </source>
</evidence>
<organism evidence="7 8">
    <name type="scientific">Citroniella saccharovorans</name>
    <dbReference type="NCBI Taxonomy" id="2053367"/>
    <lineage>
        <taxon>Bacteria</taxon>
        <taxon>Bacillati</taxon>
        <taxon>Bacillota</taxon>
        <taxon>Tissierellia</taxon>
        <taxon>Tissierellales</taxon>
        <taxon>Peptoniphilaceae</taxon>
        <taxon>Citroniella</taxon>
    </lineage>
</organism>
<evidence type="ECO:0000256" key="1">
    <source>
        <dbReference type="ARBA" id="ARBA00022793"/>
    </source>
</evidence>
<dbReference type="GO" id="GO:0046872">
    <property type="term" value="F:metal ion binding"/>
    <property type="evidence" value="ECO:0007669"/>
    <property type="project" value="UniProtKB-KW"/>
</dbReference>
<comment type="similarity">
    <text evidence="3 4">In the C-terminal section; belongs to the PPC synthetase family.</text>
</comment>
<feature type="binding site" evidence="3">
    <location>
        <position position="336"/>
    </location>
    <ligand>
        <name>CTP</name>
        <dbReference type="ChEBI" id="CHEBI:37563"/>
    </ligand>
</feature>
<dbReference type="GO" id="GO:0004632">
    <property type="term" value="F:phosphopantothenate--cysteine ligase activity"/>
    <property type="evidence" value="ECO:0007669"/>
    <property type="project" value="UniProtKB-UniRule"/>
</dbReference>
<keyword evidence="8" id="KW-1185">Reference proteome</keyword>
<dbReference type="InterPro" id="IPR035929">
    <property type="entry name" value="CoaB-like_sf"/>
</dbReference>